<organism evidence="2 3">
    <name type="scientific">Spodoptera litura</name>
    <name type="common">Asian cotton leafworm</name>
    <dbReference type="NCBI Taxonomy" id="69820"/>
    <lineage>
        <taxon>Eukaryota</taxon>
        <taxon>Metazoa</taxon>
        <taxon>Ecdysozoa</taxon>
        <taxon>Arthropoda</taxon>
        <taxon>Hexapoda</taxon>
        <taxon>Insecta</taxon>
        <taxon>Pterygota</taxon>
        <taxon>Neoptera</taxon>
        <taxon>Endopterygota</taxon>
        <taxon>Lepidoptera</taxon>
        <taxon>Glossata</taxon>
        <taxon>Ditrysia</taxon>
        <taxon>Noctuoidea</taxon>
        <taxon>Noctuidae</taxon>
        <taxon>Amphipyrinae</taxon>
        <taxon>Spodoptera</taxon>
    </lineage>
</organism>
<keyword evidence="2" id="KW-1185">Reference proteome</keyword>
<evidence type="ECO:0000256" key="1">
    <source>
        <dbReference type="SAM" id="MobiDB-lite"/>
    </source>
</evidence>
<proteinExistence type="predicted"/>
<protein>
    <submittedName>
        <fullName evidence="3">Uncharacterized protein LOC111364823</fullName>
    </submittedName>
</protein>
<dbReference type="GeneID" id="111364823"/>
<evidence type="ECO:0000313" key="3">
    <source>
        <dbReference type="RefSeq" id="XP_022837638.1"/>
    </source>
</evidence>
<accession>A0A9J7J2X7</accession>
<feature type="region of interest" description="Disordered" evidence="1">
    <location>
        <begin position="1"/>
        <end position="58"/>
    </location>
</feature>
<dbReference type="RefSeq" id="XP_022837638.1">
    <property type="nucleotide sequence ID" value="XM_022981870.1"/>
</dbReference>
<gene>
    <name evidence="3" type="primary">LOC111364823</name>
</gene>
<sequence>MSSALVRQALELVDQEDSGEAKRGSRKTRPRHGGQDHRNLYKSKSKKPREPVKSKEQLSAENIDKLLKLSTRAADTSLADKIVARALRRKPLADDVEVKQDEHKSILFPEGETFEDFEKELFCS</sequence>
<dbReference type="AlphaFoldDB" id="A0A9J7J2X7"/>
<dbReference type="Proteomes" id="UP000301870">
    <property type="component" value="Chromosome 5"/>
</dbReference>
<feature type="compositionally biased region" description="Basic and acidic residues" evidence="1">
    <location>
        <begin position="48"/>
        <end position="58"/>
    </location>
</feature>
<evidence type="ECO:0000313" key="2">
    <source>
        <dbReference type="Proteomes" id="UP000301870"/>
    </source>
</evidence>
<dbReference type="OrthoDB" id="6493910at2759"/>
<dbReference type="KEGG" id="sliu:111364823"/>
<name>A0A9J7J2X7_SPOLT</name>
<reference evidence="3" key="1">
    <citation type="submission" date="2025-08" db="UniProtKB">
        <authorList>
            <consortium name="RefSeq"/>
        </authorList>
    </citation>
    <scope>IDENTIFICATION</scope>
    <source>
        <strain evidence="3">Ishihara</strain>
        <tissue evidence="3">Whole body</tissue>
    </source>
</reference>